<name>A0A0H2M9V6_9PROT</name>
<dbReference type="Proteomes" id="UP000035444">
    <property type="component" value="Unassembled WGS sequence"/>
</dbReference>
<dbReference type="Gene3D" id="3.40.190.10">
    <property type="entry name" value="Periplasmic binding protein-like II"/>
    <property type="match status" value="2"/>
</dbReference>
<dbReference type="RefSeq" id="WP_047765865.1">
    <property type="nucleotide sequence ID" value="NZ_LAQL01000019.1"/>
</dbReference>
<evidence type="ECO:0000313" key="1">
    <source>
        <dbReference type="EMBL" id="KLN59118.1"/>
    </source>
</evidence>
<evidence type="ECO:0000313" key="2">
    <source>
        <dbReference type="Proteomes" id="UP000035444"/>
    </source>
</evidence>
<accession>A0A0H2M9V6</accession>
<reference evidence="1 2" key="1">
    <citation type="submission" date="2015-03" db="EMBL/GenBank/DDBJ databases">
        <title>Genome Sequence of Kiloniella spongiae MEBiC09566, isolated from a marine sponge.</title>
        <authorList>
            <person name="Shao Z."/>
            <person name="Wang L."/>
            <person name="Li X."/>
        </authorList>
    </citation>
    <scope>NUCLEOTIDE SEQUENCE [LARGE SCALE GENOMIC DNA]</scope>
    <source>
        <strain evidence="1 2">MEBiC09566</strain>
    </source>
</reference>
<dbReference type="EMBL" id="LAQL01000019">
    <property type="protein sequence ID" value="KLN59118.1"/>
    <property type="molecule type" value="Genomic_DNA"/>
</dbReference>
<dbReference type="STRING" id="1489064.WH96_19260"/>
<protein>
    <recommendedName>
        <fullName evidence="3">Solute-binding protein family 3/N-terminal domain-containing protein</fullName>
    </recommendedName>
</protein>
<proteinExistence type="predicted"/>
<gene>
    <name evidence="1" type="ORF">WH96_19260</name>
</gene>
<evidence type="ECO:0008006" key="3">
    <source>
        <dbReference type="Google" id="ProtNLM"/>
    </source>
</evidence>
<organism evidence="1 2">
    <name type="scientific">Kiloniella spongiae</name>
    <dbReference type="NCBI Taxonomy" id="1489064"/>
    <lineage>
        <taxon>Bacteria</taxon>
        <taxon>Pseudomonadati</taxon>
        <taxon>Pseudomonadota</taxon>
        <taxon>Alphaproteobacteria</taxon>
        <taxon>Rhodospirillales</taxon>
        <taxon>Kiloniellaceae</taxon>
        <taxon>Kiloniella</taxon>
    </lineage>
</organism>
<dbReference type="OrthoDB" id="5421182at2"/>
<dbReference type="AlphaFoldDB" id="A0A0H2M9V6"/>
<dbReference type="SUPFAM" id="SSF53850">
    <property type="entry name" value="Periplasmic binding protein-like II"/>
    <property type="match status" value="1"/>
</dbReference>
<keyword evidence="2" id="KW-1185">Reference proteome</keyword>
<comment type="caution">
    <text evidence="1">The sequence shown here is derived from an EMBL/GenBank/DDBJ whole genome shotgun (WGS) entry which is preliminary data.</text>
</comment>
<sequence>MSASWLLKRIFLFLFFAGAQIFVGGFIGAGGIHPVHAQNSIKTQKKKLVVASIDWCPQLCPKVKQEGYIMDTVKEIFADSPYELDVVTYPWSRSIHMARTGEVHALLSPARAEAPDLLYPKEEVGAQKMCFFAARGSTWTYQGEASLKGQRIGIAHDTSIEGLNDYIAENREGFHFLTYGPRYLPLSFRMIDKGRLNSFLFTYNSTIYALKIEGYADKITSAGCVSKANVYMAFTPDLTKRAFVLEAMEYFDQRMKSLVQTGRVPEIMKAYGLPDWNGALPSVF</sequence>